<proteinExistence type="predicted"/>
<evidence type="ECO:0000313" key="3">
    <source>
        <dbReference type="Proteomes" id="UP001159364"/>
    </source>
</evidence>
<feature type="region of interest" description="Disordered" evidence="1">
    <location>
        <begin position="127"/>
        <end position="146"/>
    </location>
</feature>
<sequence>MTASAVIECIISGQSNPRNEECLYSKVPLLFHTNYSILDPAVYKSRLSTICPSQFLQSAKPKYNSSYPFFVTKARISASYVKWDNRFQSYSPSSAISSATPRAGQQSSYRQLLSQLLGTQILPSSQRASSSVFDPSPVNGYADDHI</sequence>
<reference evidence="2 3" key="1">
    <citation type="submission" date="2021-09" db="EMBL/GenBank/DDBJ databases">
        <title>Genomic insights and catalytic innovation underlie evolution of tropane alkaloids biosynthesis.</title>
        <authorList>
            <person name="Wang Y.-J."/>
            <person name="Tian T."/>
            <person name="Huang J.-P."/>
            <person name="Huang S.-X."/>
        </authorList>
    </citation>
    <scope>NUCLEOTIDE SEQUENCE [LARGE SCALE GENOMIC DNA]</scope>
    <source>
        <strain evidence="2">KIB-2018</strain>
        <tissue evidence="2">Leaf</tissue>
    </source>
</reference>
<dbReference type="EMBL" id="JAIWQS010000173">
    <property type="protein sequence ID" value="KAJ8747401.1"/>
    <property type="molecule type" value="Genomic_DNA"/>
</dbReference>
<name>A0AAV8S5C8_9ROSI</name>
<comment type="caution">
    <text evidence="2">The sequence shown here is derived from an EMBL/GenBank/DDBJ whole genome shotgun (WGS) entry which is preliminary data.</text>
</comment>
<evidence type="ECO:0000313" key="2">
    <source>
        <dbReference type="EMBL" id="KAJ8747401.1"/>
    </source>
</evidence>
<dbReference type="AlphaFoldDB" id="A0AAV8S5C8"/>
<accession>A0AAV8S5C8</accession>
<evidence type="ECO:0000256" key="1">
    <source>
        <dbReference type="SAM" id="MobiDB-lite"/>
    </source>
</evidence>
<keyword evidence="3" id="KW-1185">Reference proteome</keyword>
<gene>
    <name evidence="2" type="ORF">K2173_021735</name>
</gene>
<organism evidence="2 3">
    <name type="scientific">Erythroxylum novogranatense</name>
    <dbReference type="NCBI Taxonomy" id="1862640"/>
    <lineage>
        <taxon>Eukaryota</taxon>
        <taxon>Viridiplantae</taxon>
        <taxon>Streptophyta</taxon>
        <taxon>Embryophyta</taxon>
        <taxon>Tracheophyta</taxon>
        <taxon>Spermatophyta</taxon>
        <taxon>Magnoliopsida</taxon>
        <taxon>eudicotyledons</taxon>
        <taxon>Gunneridae</taxon>
        <taxon>Pentapetalae</taxon>
        <taxon>rosids</taxon>
        <taxon>fabids</taxon>
        <taxon>Malpighiales</taxon>
        <taxon>Erythroxylaceae</taxon>
        <taxon>Erythroxylum</taxon>
    </lineage>
</organism>
<dbReference type="Proteomes" id="UP001159364">
    <property type="component" value="Unassembled WGS sequence"/>
</dbReference>
<protein>
    <submittedName>
        <fullName evidence="2">Uncharacterized protein</fullName>
    </submittedName>
</protein>